<evidence type="ECO:0000256" key="2">
    <source>
        <dbReference type="ARBA" id="ARBA00023125"/>
    </source>
</evidence>
<keyword evidence="1" id="KW-0805">Transcription regulation</keyword>
<dbReference type="PANTHER" id="PTHR46796:SF2">
    <property type="entry name" value="TRANSCRIPTIONAL REGULATORY PROTEIN"/>
    <property type="match status" value="1"/>
</dbReference>
<dbReference type="RefSeq" id="WP_138077420.1">
    <property type="nucleotide sequence ID" value="NZ_VAJM01000004.1"/>
</dbReference>
<dbReference type="PROSITE" id="PS01124">
    <property type="entry name" value="HTH_ARAC_FAMILY_2"/>
    <property type="match status" value="1"/>
</dbReference>
<dbReference type="EMBL" id="VAJM01000004">
    <property type="protein sequence ID" value="TLM92999.1"/>
    <property type="molecule type" value="Genomic_DNA"/>
</dbReference>
<keyword evidence="2" id="KW-0238">DNA-binding</keyword>
<dbReference type="InterPro" id="IPR009057">
    <property type="entry name" value="Homeodomain-like_sf"/>
</dbReference>
<evidence type="ECO:0000259" key="4">
    <source>
        <dbReference type="PROSITE" id="PS01124"/>
    </source>
</evidence>
<dbReference type="GO" id="GO:0043565">
    <property type="term" value="F:sequence-specific DNA binding"/>
    <property type="evidence" value="ECO:0007669"/>
    <property type="project" value="InterPro"/>
</dbReference>
<reference evidence="5 6" key="1">
    <citation type="submission" date="2019-05" db="EMBL/GenBank/DDBJ databases">
        <title>Hymenobacter edaphi sp. nov., isolated from abandoned arsenic-contaminated farmland soil.</title>
        <authorList>
            <person name="Nie L."/>
        </authorList>
    </citation>
    <scope>NUCLEOTIDE SEQUENCE [LARGE SCALE GENOMIC DNA]</scope>
    <source>
        <strain evidence="5 6">1-3-3-8</strain>
    </source>
</reference>
<dbReference type="InterPro" id="IPR050204">
    <property type="entry name" value="AraC_XylS_family_regulators"/>
</dbReference>
<dbReference type="AlphaFoldDB" id="A0A5R8WQJ6"/>
<feature type="domain" description="HTH araC/xylS-type" evidence="4">
    <location>
        <begin position="26"/>
        <end position="123"/>
    </location>
</feature>
<dbReference type="OrthoDB" id="642439at2"/>
<dbReference type="SMART" id="SM00342">
    <property type="entry name" value="HTH_ARAC"/>
    <property type="match status" value="1"/>
</dbReference>
<sequence>MTYYQQEVHRLQSALYPHAHQRRQVLVARQFIEQHYAEAIGLLEMAEAACCSKFHFLRLFRQYYGRTPHQYLTALRLRQARRRLLGGAPVAEACQAVGFDSVTSFTGLFRRTYGCPPRALAARRR</sequence>
<dbReference type="Gene3D" id="1.10.10.60">
    <property type="entry name" value="Homeodomain-like"/>
    <property type="match status" value="2"/>
</dbReference>
<dbReference type="Pfam" id="PF12833">
    <property type="entry name" value="HTH_18"/>
    <property type="match status" value="1"/>
</dbReference>
<dbReference type="GO" id="GO:0003700">
    <property type="term" value="F:DNA-binding transcription factor activity"/>
    <property type="evidence" value="ECO:0007669"/>
    <property type="project" value="InterPro"/>
</dbReference>
<accession>A0A5R8WQJ6</accession>
<dbReference type="InterPro" id="IPR018060">
    <property type="entry name" value="HTH_AraC"/>
</dbReference>
<dbReference type="Proteomes" id="UP000305517">
    <property type="component" value="Unassembled WGS sequence"/>
</dbReference>
<dbReference type="InterPro" id="IPR018062">
    <property type="entry name" value="HTH_AraC-typ_CS"/>
</dbReference>
<keyword evidence="3" id="KW-0804">Transcription</keyword>
<evidence type="ECO:0000256" key="1">
    <source>
        <dbReference type="ARBA" id="ARBA00023015"/>
    </source>
</evidence>
<evidence type="ECO:0000256" key="3">
    <source>
        <dbReference type="ARBA" id="ARBA00023163"/>
    </source>
</evidence>
<dbReference type="PROSITE" id="PS00041">
    <property type="entry name" value="HTH_ARAC_FAMILY_1"/>
    <property type="match status" value="1"/>
</dbReference>
<gene>
    <name evidence="5" type="ORF">FDY95_10195</name>
</gene>
<organism evidence="5 6">
    <name type="scientific">Hymenobacter jeollabukensis</name>
    <dbReference type="NCBI Taxonomy" id="2025313"/>
    <lineage>
        <taxon>Bacteria</taxon>
        <taxon>Pseudomonadati</taxon>
        <taxon>Bacteroidota</taxon>
        <taxon>Cytophagia</taxon>
        <taxon>Cytophagales</taxon>
        <taxon>Hymenobacteraceae</taxon>
        <taxon>Hymenobacter</taxon>
    </lineage>
</organism>
<evidence type="ECO:0000313" key="6">
    <source>
        <dbReference type="Proteomes" id="UP000305517"/>
    </source>
</evidence>
<name>A0A5R8WQJ6_9BACT</name>
<dbReference type="PANTHER" id="PTHR46796">
    <property type="entry name" value="HTH-TYPE TRANSCRIPTIONAL ACTIVATOR RHAS-RELATED"/>
    <property type="match status" value="1"/>
</dbReference>
<keyword evidence="6" id="KW-1185">Reference proteome</keyword>
<protein>
    <submittedName>
        <fullName evidence="5">Helix-turn-helix transcriptional regulator</fullName>
    </submittedName>
</protein>
<dbReference type="SUPFAM" id="SSF46689">
    <property type="entry name" value="Homeodomain-like"/>
    <property type="match status" value="2"/>
</dbReference>
<comment type="caution">
    <text evidence="5">The sequence shown here is derived from an EMBL/GenBank/DDBJ whole genome shotgun (WGS) entry which is preliminary data.</text>
</comment>
<proteinExistence type="predicted"/>
<evidence type="ECO:0000313" key="5">
    <source>
        <dbReference type="EMBL" id="TLM92999.1"/>
    </source>
</evidence>